<dbReference type="PANTHER" id="PTHR10763">
    <property type="entry name" value="CELL DIVISION CONTROL PROTEIN 6-RELATED"/>
    <property type="match status" value="1"/>
</dbReference>
<keyword evidence="3" id="KW-0547">Nucleotide-binding</keyword>
<evidence type="ECO:0000256" key="3">
    <source>
        <dbReference type="ARBA" id="ARBA00022741"/>
    </source>
</evidence>
<dbReference type="InterPro" id="IPR055237">
    <property type="entry name" value="Cdc6_lid"/>
</dbReference>
<feature type="domain" description="AAA+ ATPase" evidence="5">
    <location>
        <begin position="39"/>
        <end position="173"/>
    </location>
</feature>
<evidence type="ECO:0000256" key="1">
    <source>
        <dbReference type="ARBA" id="ARBA00006184"/>
    </source>
</evidence>
<comment type="caution">
    <text evidence="6">The sequence shown here is derived from an EMBL/GenBank/DDBJ whole genome shotgun (WGS) entry which is preliminary data.</text>
</comment>
<keyword evidence="4" id="KW-0067">ATP-binding</keyword>
<gene>
    <name evidence="6" type="ORF">OB960_07090</name>
</gene>
<accession>A0AAP2YX65</accession>
<dbReference type="AlphaFoldDB" id="A0AAP2YX65"/>
<evidence type="ECO:0000256" key="4">
    <source>
        <dbReference type="ARBA" id="ARBA00022840"/>
    </source>
</evidence>
<proteinExistence type="inferred from homology"/>
<dbReference type="InterPro" id="IPR027417">
    <property type="entry name" value="P-loop_NTPase"/>
</dbReference>
<organism evidence="6 7">
    <name type="scientific">Natronoglomus mannanivorans</name>
    <dbReference type="NCBI Taxonomy" id="2979990"/>
    <lineage>
        <taxon>Archaea</taxon>
        <taxon>Methanobacteriati</taxon>
        <taxon>Methanobacteriota</taxon>
        <taxon>Stenosarchaea group</taxon>
        <taxon>Halobacteria</taxon>
        <taxon>Halobacteriales</taxon>
        <taxon>Natrialbaceae</taxon>
        <taxon>Natronoglomus</taxon>
    </lineage>
</organism>
<dbReference type="Gene3D" id="3.40.50.300">
    <property type="entry name" value="P-loop containing nucleotide triphosphate hydrolases"/>
    <property type="match status" value="1"/>
</dbReference>
<evidence type="ECO:0000256" key="2">
    <source>
        <dbReference type="ARBA" id="ARBA00022705"/>
    </source>
</evidence>
<dbReference type="Pfam" id="PF22703">
    <property type="entry name" value="Cdc6_lid"/>
    <property type="match status" value="1"/>
</dbReference>
<dbReference type="Gene3D" id="1.10.8.60">
    <property type="match status" value="1"/>
</dbReference>
<dbReference type="SMART" id="SM00382">
    <property type="entry name" value="AAA"/>
    <property type="match status" value="1"/>
</dbReference>
<dbReference type="InterPro" id="IPR003593">
    <property type="entry name" value="AAA+_ATPase"/>
</dbReference>
<dbReference type="InterPro" id="IPR049945">
    <property type="entry name" value="AAA_22"/>
</dbReference>
<dbReference type="InterPro" id="IPR050311">
    <property type="entry name" value="ORC1/CDC6"/>
</dbReference>
<evidence type="ECO:0000313" key="6">
    <source>
        <dbReference type="EMBL" id="MCU4741162.1"/>
    </source>
</evidence>
<dbReference type="GO" id="GO:0006260">
    <property type="term" value="P:DNA replication"/>
    <property type="evidence" value="ECO:0007669"/>
    <property type="project" value="UniProtKB-KW"/>
</dbReference>
<dbReference type="GO" id="GO:0005524">
    <property type="term" value="F:ATP binding"/>
    <property type="evidence" value="ECO:0007669"/>
    <property type="project" value="UniProtKB-KW"/>
</dbReference>
<protein>
    <submittedName>
        <fullName evidence="6">Orc1/cdc6 family replication initiation protein</fullName>
    </submittedName>
</protein>
<dbReference type="EMBL" id="JAOPKA010000003">
    <property type="protein sequence ID" value="MCU4741162.1"/>
    <property type="molecule type" value="Genomic_DNA"/>
</dbReference>
<dbReference type="RefSeq" id="WP_338002992.1">
    <property type="nucleotide sequence ID" value="NZ_JAOPKA010000003.1"/>
</dbReference>
<name>A0AAP2YX65_9EURY</name>
<comment type="similarity">
    <text evidence="1">Belongs to the CDC6/cdc18 family.</text>
</comment>
<reference evidence="6" key="1">
    <citation type="submission" date="2022-09" db="EMBL/GenBank/DDBJ databases">
        <title>Enrichment on poylsaccharides allowed isolation of novel metabolic and taxonomic groups of Haloarchaea.</title>
        <authorList>
            <person name="Sorokin D.Y."/>
            <person name="Elcheninov A.G."/>
            <person name="Khizhniak T.V."/>
            <person name="Kolganova T.V."/>
            <person name="Kublanov I.V."/>
        </authorList>
    </citation>
    <scope>NUCLEOTIDE SEQUENCE</scope>
    <source>
        <strain evidence="6">AArc-xg1-1</strain>
    </source>
</reference>
<dbReference type="GO" id="GO:0016887">
    <property type="term" value="F:ATP hydrolysis activity"/>
    <property type="evidence" value="ECO:0007669"/>
    <property type="project" value="InterPro"/>
</dbReference>
<dbReference type="Proteomes" id="UP001321018">
    <property type="component" value="Unassembled WGS sequence"/>
</dbReference>
<keyword evidence="2" id="KW-0235">DNA replication</keyword>
<dbReference type="SUPFAM" id="SSF52540">
    <property type="entry name" value="P-loop containing nucleoside triphosphate hydrolases"/>
    <property type="match status" value="1"/>
</dbReference>
<sequence>MITDARALRPSYLPADLHHRDGKIDQLADALRPITDGDIGEDAFIFGPSGTGKTTLAKYVVRKLEQEALDLRWGYVNCMSGSSKNDVLHGLVRDAGLGADLRKEGTSTTKFLDRLREFDDQVVAILDEVDVLEDESTLHSLYDLPNLTLVLITIDEDDLFAHFDGRLRSRFMGSEMVRLERYRHEELCDILRARIKAGLAPGVIDERTVEYIADIAAGDARIGIAILRRATKRIMSEDESWITLDVVDSVRDEAREEIHQHHVDDLGTHKRLLYEIIEAAGEIGVTELHETYEQRAAEPKAKSTRRRYLTSLESKYNLIASNGNGKGKSYTVPDF</sequence>
<dbReference type="PANTHER" id="PTHR10763:SF22">
    <property type="entry name" value="ORC1-TYPE DNA REPLICATION PROTEIN"/>
    <property type="match status" value="1"/>
</dbReference>
<evidence type="ECO:0000259" key="5">
    <source>
        <dbReference type="SMART" id="SM00382"/>
    </source>
</evidence>
<dbReference type="Pfam" id="PF13401">
    <property type="entry name" value="AAA_22"/>
    <property type="match status" value="1"/>
</dbReference>
<evidence type="ECO:0000313" key="7">
    <source>
        <dbReference type="Proteomes" id="UP001321018"/>
    </source>
</evidence>